<keyword evidence="3" id="KW-1185">Reference proteome</keyword>
<organism evidence="2 3">
    <name type="scientific">Streptomyces celluloflavus</name>
    <dbReference type="NCBI Taxonomy" id="58344"/>
    <lineage>
        <taxon>Bacteria</taxon>
        <taxon>Bacillati</taxon>
        <taxon>Actinomycetota</taxon>
        <taxon>Actinomycetes</taxon>
        <taxon>Kitasatosporales</taxon>
        <taxon>Streptomycetaceae</taxon>
        <taxon>Streptomyces</taxon>
    </lineage>
</organism>
<evidence type="ECO:0000313" key="2">
    <source>
        <dbReference type="EMBL" id="MFH8583902.1"/>
    </source>
</evidence>
<name>A0ABW7R818_9ACTN</name>
<accession>A0ABW7R818</accession>
<feature type="non-terminal residue" evidence="2">
    <location>
        <position position="91"/>
    </location>
</feature>
<evidence type="ECO:0000313" key="3">
    <source>
        <dbReference type="Proteomes" id="UP001610990"/>
    </source>
</evidence>
<proteinExistence type="predicted"/>
<protein>
    <submittedName>
        <fullName evidence="2">Uncharacterized protein</fullName>
    </submittedName>
</protein>
<gene>
    <name evidence="2" type="ORF">ACH4GP_05815</name>
</gene>
<dbReference type="RefSeq" id="WP_397671474.1">
    <property type="nucleotide sequence ID" value="NZ_JBIRGH010000002.1"/>
</dbReference>
<reference evidence="2 3" key="1">
    <citation type="submission" date="2024-10" db="EMBL/GenBank/DDBJ databases">
        <title>The Natural Products Discovery Center: Release of the First 8490 Sequenced Strains for Exploring Actinobacteria Biosynthetic Diversity.</title>
        <authorList>
            <person name="Kalkreuter E."/>
            <person name="Kautsar S.A."/>
            <person name="Yang D."/>
            <person name="Bader C.D."/>
            <person name="Teijaro C.N."/>
            <person name="Fluegel L."/>
            <person name="Davis C.M."/>
            <person name="Simpson J.R."/>
            <person name="Lauterbach L."/>
            <person name="Steele A.D."/>
            <person name="Gui C."/>
            <person name="Meng S."/>
            <person name="Li G."/>
            <person name="Viehrig K."/>
            <person name="Ye F."/>
            <person name="Su P."/>
            <person name="Kiefer A.F."/>
            <person name="Nichols A."/>
            <person name="Cepeda A.J."/>
            <person name="Yan W."/>
            <person name="Fan B."/>
            <person name="Jiang Y."/>
            <person name="Adhikari A."/>
            <person name="Zheng C.-J."/>
            <person name="Schuster L."/>
            <person name="Cowan T.M."/>
            <person name="Smanski M.J."/>
            <person name="Chevrette M.G."/>
            <person name="De Carvalho L.P.S."/>
            <person name="Shen B."/>
        </authorList>
    </citation>
    <scope>NUCLEOTIDE SEQUENCE [LARGE SCALE GENOMIC DNA]</scope>
    <source>
        <strain evidence="2 3">NPDC018013</strain>
    </source>
</reference>
<dbReference type="EMBL" id="JBIRGH010000002">
    <property type="protein sequence ID" value="MFH8583902.1"/>
    <property type="molecule type" value="Genomic_DNA"/>
</dbReference>
<dbReference type="Proteomes" id="UP001610990">
    <property type="component" value="Unassembled WGS sequence"/>
</dbReference>
<feature type="region of interest" description="Disordered" evidence="1">
    <location>
        <begin position="71"/>
        <end position="91"/>
    </location>
</feature>
<sequence>MLAKRWRLCMVRGRSPVVSGRGEWLPQVMDGAGEFEESLVEIGAYLVAEAQTRELVQPGQLGRPRGEVLAVDESCSARPPAEPDMTVSLSS</sequence>
<comment type="caution">
    <text evidence="2">The sequence shown here is derived from an EMBL/GenBank/DDBJ whole genome shotgun (WGS) entry which is preliminary data.</text>
</comment>
<evidence type="ECO:0000256" key="1">
    <source>
        <dbReference type="SAM" id="MobiDB-lite"/>
    </source>
</evidence>